<evidence type="ECO:0008006" key="3">
    <source>
        <dbReference type="Google" id="ProtNLM"/>
    </source>
</evidence>
<keyword evidence="1" id="KW-0472">Membrane</keyword>
<evidence type="ECO:0000256" key="1">
    <source>
        <dbReference type="SAM" id="Phobius"/>
    </source>
</evidence>
<sequence length="83" mass="9445">MYIITYVEDNFLIDTILKNMGFITINDWLFYCILIIVFILSIKGIVSFCVCSKKRKTKIVVHNGGIPIDSITGDEVINLNTDN</sequence>
<gene>
    <name evidence="2" type="ORF">LCPAC001_01250</name>
</gene>
<organism evidence="2">
    <name type="scientific">Pithovirus LCPAC001</name>
    <dbReference type="NCBI Taxonomy" id="2506585"/>
    <lineage>
        <taxon>Viruses</taxon>
        <taxon>Pithoviruses</taxon>
    </lineage>
</organism>
<accession>A0A481Z2E8</accession>
<proteinExistence type="predicted"/>
<feature type="transmembrane region" description="Helical" evidence="1">
    <location>
        <begin position="28"/>
        <end position="50"/>
    </location>
</feature>
<evidence type="ECO:0000313" key="2">
    <source>
        <dbReference type="EMBL" id="QBK89615.1"/>
    </source>
</evidence>
<protein>
    <recommendedName>
        <fullName evidence="3">Transmembrane protein</fullName>
    </recommendedName>
</protein>
<reference evidence="2" key="1">
    <citation type="journal article" date="2019" name="MBio">
        <title>Virus Genomes from Deep Sea Sediments Expand the Ocean Megavirome and Support Independent Origins of Viral Gigantism.</title>
        <authorList>
            <person name="Backstrom D."/>
            <person name="Yutin N."/>
            <person name="Jorgensen S.L."/>
            <person name="Dharamshi J."/>
            <person name="Homa F."/>
            <person name="Zaremba-Niedwiedzka K."/>
            <person name="Spang A."/>
            <person name="Wolf Y.I."/>
            <person name="Koonin E.V."/>
            <person name="Ettema T.J."/>
        </authorList>
    </citation>
    <scope>NUCLEOTIDE SEQUENCE</scope>
</reference>
<keyword evidence="1" id="KW-1133">Transmembrane helix</keyword>
<dbReference type="EMBL" id="MK500430">
    <property type="protein sequence ID" value="QBK89615.1"/>
    <property type="molecule type" value="Genomic_DNA"/>
</dbReference>
<name>A0A481Z2E8_9VIRU</name>
<keyword evidence="1" id="KW-0812">Transmembrane</keyword>